<name>A0AAE0CIX3_9ROSI</name>
<evidence type="ECO:0000313" key="4">
    <source>
        <dbReference type="EMBL" id="KAK2652840.1"/>
    </source>
</evidence>
<sequence>MQPANWWLMYGGCAPLLRAITVRILSQTTSSSACERNWSTFALIHTKQRGWDVRAGCWDAGATGLNATATDWDAHASKFDQNRGRQHGGTSQIDEDSLNMSLSSMSMDTENSYVGDSQTRSGSLVPYYGS</sequence>
<dbReference type="InterPro" id="IPR008906">
    <property type="entry name" value="HATC_C_dom"/>
</dbReference>
<protein>
    <recommendedName>
        <fullName evidence="3">HAT C-terminal dimerisation domain-containing protein</fullName>
    </recommendedName>
</protein>
<evidence type="ECO:0000256" key="2">
    <source>
        <dbReference type="SAM" id="SignalP"/>
    </source>
</evidence>
<feature type="region of interest" description="Disordered" evidence="1">
    <location>
        <begin position="76"/>
        <end position="130"/>
    </location>
</feature>
<proteinExistence type="predicted"/>
<evidence type="ECO:0000259" key="3">
    <source>
        <dbReference type="Pfam" id="PF05699"/>
    </source>
</evidence>
<dbReference type="InterPro" id="IPR012337">
    <property type="entry name" value="RNaseH-like_sf"/>
</dbReference>
<dbReference type="Proteomes" id="UP001280121">
    <property type="component" value="Unassembled WGS sequence"/>
</dbReference>
<feature type="signal peptide" evidence="2">
    <location>
        <begin position="1"/>
        <end position="19"/>
    </location>
</feature>
<comment type="caution">
    <text evidence="4">The sequence shown here is derived from an EMBL/GenBank/DDBJ whole genome shotgun (WGS) entry which is preliminary data.</text>
</comment>
<feature type="domain" description="HAT C-terminal dimerisation" evidence="3">
    <location>
        <begin position="1"/>
        <end position="49"/>
    </location>
</feature>
<reference evidence="4" key="1">
    <citation type="journal article" date="2023" name="Plant J.">
        <title>Genome sequences and population genomics provide insights into the demographic history, inbreeding, and mutation load of two 'living fossil' tree species of Dipteronia.</title>
        <authorList>
            <person name="Feng Y."/>
            <person name="Comes H.P."/>
            <person name="Chen J."/>
            <person name="Zhu S."/>
            <person name="Lu R."/>
            <person name="Zhang X."/>
            <person name="Li P."/>
            <person name="Qiu J."/>
            <person name="Olsen K.M."/>
            <person name="Qiu Y."/>
        </authorList>
    </citation>
    <scope>NUCLEOTIDE SEQUENCE</scope>
    <source>
        <strain evidence="4">KIB01</strain>
    </source>
</reference>
<dbReference type="Pfam" id="PF05699">
    <property type="entry name" value="Dimer_Tnp_hAT"/>
    <property type="match status" value="1"/>
</dbReference>
<accession>A0AAE0CIX3</accession>
<gene>
    <name evidence="4" type="ORF">Ddye_012696</name>
</gene>
<feature type="compositionally biased region" description="Low complexity" evidence="1">
    <location>
        <begin position="98"/>
        <end position="107"/>
    </location>
</feature>
<dbReference type="EMBL" id="JANJYI010000004">
    <property type="protein sequence ID" value="KAK2652840.1"/>
    <property type="molecule type" value="Genomic_DNA"/>
</dbReference>
<dbReference type="GO" id="GO:0046983">
    <property type="term" value="F:protein dimerization activity"/>
    <property type="evidence" value="ECO:0007669"/>
    <property type="project" value="InterPro"/>
</dbReference>
<dbReference type="AlphaFoldDB" id="A0AAE0CIX3"/>
<keyword evidence="5" id="KW-1185">Reference proteome</keyword>
<keyword evidence="2" id="KW-0732">Signal</keyword>
<evidence type="ECO:0000256" key="1">
    <source>
        <dbReference type="SAM" id="MobiDB-lite"/>
    </source>
</evidence>
<organism evidence="4 5">
    <name type="scientific">Dipteronia dyeriana</name>
    <dbReference type="NCBI Taxonomy" id="168575"/>
    <lineage>
        <taxon>Eukaryota</taxon>
        <taxon>Viridiplantae</taxon>
        <taxon>Streptophyta</taxon>
        <taxon>Embryophyta</taxon>
        <taxon>Tracheophyta</taxon>
        <taxon>Spermatophyta</taxon>
        <taxon>Magnoliopsida</taxon>
        <taxon>eudicotyledons</taxon>
        <taxon>Gunneridae</taxon>
        <taxon>Pentapetalae</taxon>
        <taxon>rosids</taxon>
        <taxon>malvids</taxon>
        <taxon>Sapindales</taxon>
        <taxon>Sapindaceae</taxon>
        <taxon>Hippocastanoideae</taxon>
        <taxon>Acereae</taxon>
        <taxon>Dipteronia</taxon>
    </lineage>
</organism>
<feature type="chain" id="PRO_5041978861" description="HAT C-terminal dimerisation domain-containing protein" evidence="2">
    <location>
        <begin position="20"/>
        <end position="130"/>
    </location>
</feature>
<evidence type="ECO:0000313" key="5">
    <source>
        <dbReference type="Proteomes" id="UP001280121"/>
    </source>
</evidence>
<feature type="compositionally biased region" description="Polar residues" evidence="1">
    <location>
        <begin position="108"/>
        <end position="122"/>
    </location>
</feature>
<dbReference type="SUPFAM" id="SSF53098">
    <property type="entry name" value="Ribonuclease H-like"/>
    <property type="match status" value="1"/>
</dbReference>